<evidence type="ECO:0000313" key="2">
    <source>
        <dbReference type="EMBL" id="EGX93384.1"/>
    </source>
</evidence>
<protein>
    <submittedName>
        <fullName evidence="2">Uncharacterized protein</fullName>
    </submittedName>
</protein>
<dbReference type="RefSeq" id="XP_006669967.1">
    <property type="nucleotide sequence ID" value="XM_006669904.1"/>
</dbReference>
<proteinExistence type="predicted"/>
<gene>
    <name evidence="2" type="ORF">CCM_04758</name>
</gene>
<dbReference type="OMA" id="MENGQCI"/>
<keyword evidence="1" id="KW-0472">Membrane</keyword>
<dbReference type="PANTHER" id="PTHR38848">
    <property type="entry name" value="G-PROTEIN COUPLED RECEPTORS FAMILY 3 PROFILE DOMAIN-CONTAINING PROTEIN"/>
    <property type="match status" value="1"/>
</dbReference>
<organism evidence="2 3">
    <name type="scientific">Cordyceps militaris (strain CM01)</name>
    <name type="common">Caterpillar fungus</name>
    <dbReference type="NCBI Taxonomy" id="983644"/>
    <lineage>
        <taxon>Eukaryota</taxon>
        <taxon>Fungi</taxon>
        <taxon>Dikarya</taxon>
        <taxon>Ascomycota</taxon>
        <taxon>Pezizomycotina</taxon>
        <taxon>Sordariomycetes</taxon>
        <taxon>Hypocreomycetidae</taxon>
        <taxon>Hypocreales</taxon>
        <taxon>Cordycipitaceae</taxon>
        <taxon>Cordyceps</taxon>
    </lineage>
</organism>
<keyword evidence="3" id="KW-1185">Reference proteome</keyword>
<feature type="transmembrane region" description="Helical" evidence="1">
    <location>
        <begin position="69"/>
        <end position="90"/>
    </location>
</feature>
<dbReference type="Proteomes" id="UP000001610">
    <property type="component" value="Unassembled WGS sequence"/>
</dbReference>
<feature type="transmembrane region" description="Helical" evidence="1">
    <location>
        <begin position="121"/>
        <end position="143"/>
    </location>
</feature>
<dbReference type="VEuPathDB" id="FungiDB:CCM_04758"/>
<dbReference type="InParanoid" id="G3JED3"/>
<dbReference type="OrthoDB" id="3210850at2759"/>
<dbReference type="PANTHER" id="PTHR38848:SF3">
    <property type="entry name" value="G-PROTEIN COUPLED RECEPTORS FAMILY 3 PROFILE DOMAIN-CONTAINING PROTEIN"/>
    <property type="match status" value="1"/>
</dbReference>
<dbReference type="AlphaFoldDB" id="G3JED3"/>
<name>G3JED3_CORMM</name>
<sequence length="325" mass="35751">MTGMADISSLTLKVVFAIYVDSYCFVFATAMLQHAFGVNRNLDFIYLFLVEKAHVIRASTKLRLQSKLYIFNSFGMLGVYTVVVILNFIFRIARMENGQCIIGMQSISMIPLISFDAVVNVYLTILFLIPLKILFSAIVIQWVTSKDNAGTSISSSLRVYNGNGNGNCSPYGQHVKAPHDRRRLSRSFSPCLLDAASSSPTTPSEYPLVTTTRCCSQAVEYDAESYDSASMSAAKILAAEQKRPAVIVTTTIERDTAPIETLDSPLKQTTSHDLLGGRAHRHSHMDTSAVTTSDVLRRVSTGAGPWETVYTEHLMHGRTSSGARV</sequence>
<dbReference type="eggNOG" id="ENOG502RY0X">
    <property type="taxonomic scope" value="Eukaryota"/>
</dbReference>
<keyword evidence="1" id="KW-0812">Transmembrane</keyword>
<evidence type="ECO:0000256" key="1">
    <source>
        <dbReference type="SAM" id="Phobius"/>
    </source>
</evidence>
<reference evidence="2 3" key="1">
    <citation type="journal article" date="2011" name="Genome Biol.">
        <title>Genome sequence of the insect pathogenic fungus Cordyceps militaris, a valued traditional Chinese medicine.</title>
        <authorList>
            <person name="Zheng P."/>
            <person name="Xia Y."/>
            <person name="Xiao G."/>
            <person name="Xiong C."/>
            <person name="Hu X."/>
            <person name="Zhang S."/>
            <person name="Zheng H."/>
            <person name="Huang Y."/>
            <person name="Zhou Y."/>
            <person name="Wang S."/>
            <person name="Zhao G.P."/>
            <person name="Liu X."/>
            <person name="St Leger R.J."/>
            <person name="Wang C."/>
        </authorList>
    </citation>
    <scope>NUCLEOTIDE SEQUENCE [LARGE SCALE GENOMIC DNA]</scope>
    <source>
        <strain evidence="2 3">CM01</strain>
    </source>
</reference>
<dbReference type="GeneID" id="18166779"/>
<dbReference type="HOGENOM" id="CLU_855343_0_0_1"/>
<keyword evidence="1" id="KW-1133">Transmembrane helix</keyword>
<dbReference type="EMBL" id="JH126401">
    <property type="protein sequence ID" value="EGX93384.1"/>
    <property type="molecule type" value="Genomic_DNA"/>
</dbReference>
<dbReference type="KEGG" id="cmt:CCM_04758"/>
<accession>G3JED3</accession>
<evidence type="ECO:0000313" key="3">
    <source>
        <dbReference type="Proteomes" id="UP000001610"/>
    </source>
</evidence>
<feature type="transmembrane region" description="Helical" evidence="1">
    <location>
        <begin position="12"/>
        <end position="32"/>
    </location>
</feature>